<accession>A0A3P7J1A1</accession>
<dbReference type="AlphaFoldDB" id="A0A3P7J1A1"/>
<feature type="region of interest" description="Disordered" evidence="1">
    <location>
        <begin position="114"/>
        <end position="134"/>
    </location>
</feature>
<dbReference type="EMBL" id="UYYB01015253">
    <property type="protein sequence ID" value="VDM70237.1"/>
    <property type="molecule type" value="Genomic_DNA"/>
</dbReference>
<organism evidence="2 3">
    <name type="scientific">Strongylus vulgaris</name>
    <name type="common">Blood worm</name>
    <dbReference type="NCBI Taxonomy" id="40348"/>
    <lineage>
        <taxon>Eukaryota</taxon>
        <taxon>Metazoa</taxon>
        <taxon>Ecdysozoa</taxon>
        <taxon>Nematoda</taxon>
        <taxon>Chromadorea</taxon>
        <taxon>Rhabditida</taxon>
        <taxon>Rhabditina</taxon>
        <taxon>Rhabditomorpha</taxon>
        <taxon>Strongyloidea</taxon>
        <taxon>Strongylidae</taxon>
        <taxon>Strongylus</taxon>
    </lineage>
</organism>
<gene>
    <name evidence="2" type="ORF">SVUK_LOCUS5235</name>
</gene>
<name>A0A3P7J1A1_STRVU</name>
<evidence type="ECO:0000313" key="2">
    <source>
        <dbReference type="EMBL" id="VDM70237.1"/>
    </source>
</evidence>
<sequence>MIAAHFIDDHMMPQSVVLGVTLIPDMATSDDLNVLLSKVMNDYDIEEEKLHIVANNSPLENAFTIANIKILNGFSEKLEEALDYGMGMLLLLNRNLINRLNNIQHNLRKHDLTKNSHPCSRLRSKPYGKLTEVR</sequence>
<proteinExistence type="predicted"/>
<keyword evidence="3" id="KW-1185">Reference proteome</keyword>
<protein>
    <submittedName>
        <fullName evidence="2">Uncharacterized protein</fullName>
    </submittedName>
</protein>
<evidence type="ECO:0000313" key="3">
    <source>
        <dbReference type="Proteomes" id="UP000270094"/>
    </source>
</evidence>
<dbReference type="Proteomes" id="UP000270094">
    <property type="component" value="Unassembled WGS sequence"/>
</dbReference>
<evidence type="ECO:0000256" key="1">
    <source>
        <dbReference type="SAM" id="MobiDB-lite"/>
    </source>
</evidence>
<reference evidence="2 3" key="1">
    <citation type="submission" date="2018-11" db="EMBL/GenBank/DDBJ databases">
        <authorList>
            <consortium name="Pathogen Informatics"/>
        </authorList>
    </citation>
    <scope>NUCLEOTIDE SEQUENCE [LARGE SCALE GENOMIC DNA]</scope>
</reference>